<evidence type="ECO:0000256" key="2">
    <source>
        <dbReference type="ARBA" id="ARBA00022777"/>
    </source>
</evidence>
<evidence type="ECO:0000256" key="1">
    <source>
        <dbReference type="ARBA" id="ARBA00022679"/>
    </source>
</evidence>
<evidence type="ECO:0000313" key="5">
    <source>
        <dbReference type="Proteomes" id="UP001501521"/>
    </source>
</evidence>
<organism evidence="4 5">
    <name type="scientific">Tessaracoccus lubricantis</name>
    <dbReference type="NCBI Taxonomy" id="545543"/>
    <lineage>
        <taxon>Bacteria</taxon>
        <taxon>Bacillati</taxon>
        <taxon>Actinomycetota</taxon>
        <taxon>Actinomycetes</taxon>
        <taxon>Propionibacteriales</taxon>
        <taxon>Propionibacteriaceae</taxon>
        <taxon>Tessaracoccus</taxon>
    </lineage>
</organism>
<dbReference type="InterPro" id="IPR050861">
    <property type="entry name" value="Dihydroxyacetone_Kinase"/>
</dbReference>
<dbReference type="PANTHER" id="PTHR28629">
    <property type="entry name" value="TRIOKINASE/FMN CYCLASE"/>
    <property type="match status" value="1"/>
</dbReference>
<dbReference type="PROSITE" id="PS51480">
    <property type="entry name" value="DHAL"/>
    <property type="match status" value="1"/>
</dbReference>
<dbReference type="EMBL" id="BAABLV010000046">
    <property type="protein sequence ID" value="GAA4908573.1"/>
    <property type="molecule type" value="Genomic_DNA"/>
</dbReference>
<dbReference type="NCBIfam" id="TIGR02365">
    <property type="entry name" value="dha_L_ycgS"/>
    <property type="match status" value="1"/>
</dbReference>
<keyword evidence="1" id="KW-0808">Transferase</keyword>
<evidence type="ECO:0000313" key="4">
    <source>
        <dbReference type="EMBL" id="GAA4908573.1"/>
    </source>
</evidence>
<proteinExistence type="predicted"/>
<gene>
    <name evidence="4" type="primary">dhaL_2</name>
    <name evidence="4" type="ORF">GCM10025789_30200</name>
</gene>
<dbReference type="InterPro" id="IPR036117">
    <property type="entry name" value="DhaL_dom_sf"/>
</dbReference>
<reference evidence="5" key="1">
    <citation type="journal article" date="2019" name="Int. J. Syst. Evol. Microbiol.">
        <title>The Global Catalogue of Microorganisms (GCM) 10K type strain sequencing project: providing services to taxonomists for standard genome sequencing and annotation.</title>
        <authorList>
            <consortium name="The Broad Institute Genomics Platform"/>
            <consortium name="The Broad Institute Genome Sequencing Center for Infectious Disease"/>
            <person name="Wu L."/>
            <person name="Ma J."/>
        </authorList>
    </citation>
    <scope>NUCLEOTIDE SEQUENCE [LARGE SCALE GENOMIC DNA]</scope>
    <source>
        <strain evidence="5">JCM 19125</strain>
    </source>
</reference>
<dbReference type="Pfam" id="PF02734">
    <property type="entry name" value="Dak2"/>
    <property type="match status" value="1"/>
</dbReference>
<comment type="caution">
    <text evidence="4">The sequence shown here is derived from an EMBL/GenBank/DDBJ whole genome shotgun (WGS) entry which is preliminary data.</text>
</comment>
<sequence length="206" mass="21122">MGAGVMVVAEWLLECSREFVARKDELDGLDRLLGDGDHGTNMVRGFAAAEDLDLSAQQHAAEALRQVGMALVQNVGGASGPLFGTFFLRAGAHWDPSLTTHGIAVAVREAMRGVQARGKATVGDKTMIDALAPASASLDASAAAGEDVAVALEKAAAAAEHGRDATVDMVAKKGRAALKADQSVGVVDPGAVSMALILRTAVRHIG</sequence>
<keyword evidence="5" id="KW-1185">Reference proteome</keyword>
<dbReference type="Gene3D" id="1.25.40.340">
    <property type="match status" value="1"/>
</dbReference>
<dbReference type="RefSeq" id="WP_345584354.1">
    <property type="nucleotide sequence ID" value="NZ_BAABLV010000046.1"/>
</dbReference>
<dbReference type="Proteomes" id="UP001501521">
    <property type="component" value="Unassembled WGS sequence"/>
</dbReference>
<dbReference type="SUPFAM" id="SSF101473">
    <property type="entry name" value="DhaL-like"/>
    <property type="match status" value="1"/>
</dbReference>
<name>A0ABP9FNA0_9ACTN</name>
<protein>
    <submittedName>
        <fullName evidence="4">Dihydroxyacetone kinase subunit DhaL</fullName>
    </submittedName>
</protein>
<keyword evidence="2 4" id="KW-0418">Kinase</keyword>
<dbReference type="PANTHER" id="PTHR28629:SF4">
    <property type="entry name" value="TRIOKINASE_FMN CYCLASE"/>
    <property type="match status" value="1"/>
</dbReference>
<accession>A0ABP9FNA0</accession>
<dbReference type="InterPro" id="IPR004007">
    <property type="entry name" value="DhaL_dom"/>
</dbReference>
<dbReference type="GO" id="GO:0016301">
    <property type="term" value="F:kinase activity"/>
    <property type="evidence" value="ECO:0007669"/>
    <property type="project" value="UniProtKB-KW"/>
</dbReference>
<dbReference type="SMART" id="SM01120">
    <property type="entry name" value="Dak2"/>
    <property type="match status" value="1"/>
</dbReference>
<evidence type="ECO:0000259" key="3">
    <source>
        <dbReference type="PROSITE" id="PS51480"/>
    </source>
</evidence>
<feature type="domain" description="DhaL" evidence="3">
    <location>
        <begin position="6"/>
        <end position="203"/>
    </location>
</feature>
<dbReference type="InterPro" id="IPR012737">
    <property type="entry name" value="DhaK_L_YcgS"/>
</dbReference>